<dbReference type="PANTHER" id="PTHR33677">
    <property type="entry name" value="TRANSCRIPTIONAL REPRESSOR FRMR-RELATED"/>
    <property type="match status" value="1"/>
</dbReference>
<proteinExistence type="inferred from homology"/>
<dbReference type="GO" id="GO:0003677">
    <property type="term" value="F:DNA binding"/>
    <property type="evidence" value="ECO:0007669"/>
    <property type="project" value="InterPro"/>
</dbReference>
<dbReference type="AlphaFoldDB" id="A0A2S7JYW4"/>
<reference evidence="2 3" key="1">
    <citation type="submission" date="2017-12" db="EMBL/GenBank/DDBJ databases">
        <authorList>
            <person name="Hurst M.R.H."/>
        </authorList>
    </citation>
    <scope>NUCLEOTIDE SEQUENCE [LARGE SCALE GENOMIC DNA]</scope>
    <source>
        <strain evidence="2 3">SY-3-19</strain>
    </source>
</reference>
<evidence type="ECO:0000313" key="2">
    <source>
        <dbReference type="EMBL" id="PQA85447.1"/>
    </source>
</evidence>
<dbReference type="Gene3D" id="1.20.58.1000">
    <property type="entry name" value="Metal-sensitive repressor, helix protomer"/>
    <property type="match status" value="1"/>
</dbReference>
<dbReference type="GO" id="GO:0046872">
    <property type="term" value="F:metal ion binding"/>
    <property type="evidence" value="ECO:0007669"/>
    <property type="project" value="InterPro"/>
</dbReference>
<dbReference type="EMBL" id="PJCH01000017">
    <property type="protein sequence ID" value="PQA85447.1"/>
    <property type="molecule type" value="Genomic_DNA"/>
</dbReference>
<dbReference type="CDD" id="cd10148">
    <property type="entry name" value="CsoR-like_DUF156"/>
    <property type="match status" value="1"/>
</dbReference>
<accession>A0A2S7JYW4</accession>
<dbReference type="PANTHER" id="PTHR33677:SF3">
    <property type="entry name" value="COPPER-SENSING TRANSCRIPTIONAL REPRESSOR RICR"/>
    <property type="match status" value="1"/>
</dbReference>
<dbReference type="Pfam" id="PF02583">
    <property type="entry name" value="Trns_repr_metal"/>
    <property type="match status" value="1"/>
</dbReference>
<name>A0A2S7JYW4_9PROT</name>
<dbReference type="Proteomes" id="UP000239504">
    <property type="component" value="Unassembled WGS sequence"/>
</dbReference>
<dbReference type="OrthoDB" id="9811244at2"/>
<gene>
    <name evidence="2" type="ORF">CW354_21110</name>
</gene>
<evidence type="ECO:0000313" key="3">
    <source>
        <dbReference type="Proteomes" id="UP000239504"/>
    </source>
</evidence>
<dbReference type="GO" id="GO:0045892">
    <property type="term" value="P:negative regulation of DNA-templated transcription"/>
    <property type="evidence" value="ECO:0007669"/>
    <property type="project" value="UniProtKB-ARBA"/>
</dbReference>
<comment type="similarity">
    <text evidence="1">Belongs to the FrmR/RcnR family.</text>
</comment>
<protein>
    <submittedName>
        <fullName evidence="2">Transcriptional regulator</fullName>
    </submittedName>
</protein>
<sequence>MSHCDKSSTIKRLNRIEGQVRGVARMIEEDRYCMDVLHQIQAVKAAISKVEDAVLSSHAASCVEEAIASGDAADQREKFSELVELFSKTKR</sequence>
<evidence type="ECO:0000256" key="1">
    <source>
        <dbReference type="ARBA" id="ARBA00005260"/>
    </source>
</evidence>
<dbReference type="RefSeq" id="WP_104832087.1">
    <property type="nucleotide sequence ID" value="NZ_PJCH01000017.1"/>
</dbReference>
<keyword evidence="3" id="KW-1185">Reference proteome</keyword>
<comment type="caution">
    <text evidence="2">The sequence shown here is derived from an EMBL/GenBank/DDBJ whole genome shotgun (WGS) entry which is preliminary data.</text>
</comment>
<dbReference type="InterPro" id="IPR038390">
    <property type="entry name" value="Metal_Tscrpt_repr_sf"/>
</dbReference>
<organism evidence="2 3">
    <name type="scientific">Hyphococcus luteus</name>
    <dbReference type="NCBI Taxonomy" id="2058213"/>
    <lineage>
        <taxon>Bacteria</taxon>
        <taxon>Pseudomonadati</taxon>
        <taxon>Pseudomonadota</taxon>
        <taxon>Alphaproteobacteria</taxon>
        <taxon>Parvularculales</taxon>
        <taxon>Parvularculaceae</taxon>
        <taxon>Hyphococcus</taxon>
    </lineage>
</organism>
<dbReference type="InterPro" id="IPR003735">
    <property type="entry name" value="Metal_Tscrpt_repr"/>
</dbReference>